<reference evidence="1 2" key="1">
    <citation type="submission" date="2015-01" db="EMBL/GenBank/DDBJ databases">
        <title>Genome Sequencing of Rickettsiales.</title>
        <authorList>
            <person name="Daugherty S.C."/>
            <person name="Su Q."/>
            <person name="Abolude K."/>
            <person name="Beier-Sexton M."/>
            <person name="Carlyon J.A."/>
            <person name="Carter R."/>
            <person name="Day N.P."/>
            <person name="Dumler S.J."/>
            <person name="Dyachenko V."/>
            <person name="Godinez A."/>
            <person name="Kurtti T.J."/>
            <person name="Lichay M."/>
            <person name="Mullins K.E."/>
            <person name="Ott S."/>
            <person name="Pappas-Brown V."/>
            <person name="Paris D.H."/>
            <person name="Patel P."/>
            <person name="Richards A.L."/>
            <person name="Sadzewicz L."/>
            <person name="Sears K."/>
            <person name="Seidman D."/>
            <person name="Sengamalay N."/>
            <person name="Stenos J."/>
            <person name="Tallon L.J."/>
            <person name="Vincent G."/>
            <person name="Fraser C.M."/>
            <person name="Munderloh U."/>
            <person name="Dunning-Hotopp J.C."/>
        </authorList>
    </citation>
    <scope>NUCLEOTIDE SEQUENCE [LARGE SCALE GENOMIC DNA]</scope>
    <source>
        <strain evidence="1 2">ApNP</strain>
    </source>
</reference>
<dbReference type="EC" id="3.4.-.-" evidence="1"/>
<proteinExistence type="predicted"/>
<sequence length="49" mass="5167">MVLGLLVVFASQVDYSRFSFADITGGASGYVARIGIEGTIGRNKGVLPY</sequence>
<keyword evidence="1" id="KW-0378">Hydrolase</keyword>
<protein>
    <submittedName>
        <fullName evidence="1">Signal peptide peptidase SppA, 36K type domain protein</fullName>
        <ecNumber evidence="1">3.4.-.-</ecNumber>
    </submittedName>
</protein>
<gene>
    <name evidence="1" type="ORF">APHNP_1399</name>
</gene>
<comment type="caution">
    <text evidence="1">The sequence shown here is derived from an EMBL/GenBank/DDBJ whole genome shotgun (WGS) entry which is preliminary data.</text>
</comment>
<evidence type="ECO:0000313" key="1">
    <source>
        <dbReference type="EMBL" id="KJV67673.1"/>
    </source>
</evidence>
<accession>A0A0F3NHZ4</accession>
<dbReference type="EMBL" id="LANW01000001">
    <property type="protein sequence ID" value="KJV67673.1"/>
    <property type="molecule type" value="Genomic_DNA"/>
</dbReference>
<dbReference type="AlphaFoldDB" id="A0A0F3NHZ4"/>
<organism evidence="1 2">
    <name type="scientific">Anaplasma phagocytophilum str. ApNP</name>
    <dbReference type="NCBI Taxonomy" id="1359153"/>
    <lineage>
        <taxon>Bacteria</taxon>
        <taxon>Pseudomonadati</taxon>
        <taxon>Pseudomonadota</taxon>
        <taxon>Alphaproteobacteria</taxon>
        <taxon>Rickettsiales</taxon>
        <taxon>Anaplasmataceae</taxon>
        <taxon>Anaplasma</taxon>
        <taxon>phagocytophilum group</taxon>
    </lineage>
</organism>
<dbReference type="Proteomes" id="UP000033385">
    <property type="component" value="Unassembled WGS sequence"/>
</dbReference>
<dbReference type="PATRIC" id="fig|1359153.3.peg.1431"/>
<evidence type="ECO:0000313" key="2">
    <source>
        <dbReference type="Proteomes" id="UP000033385"/>
    </source>
</evidence>
<name>A0A0F3NHZ4_ANAPH</name>
<dbReference type="GO" id="GO:0016787">
    <property type="term" value="F:hydrolase activity"/>
    <property type="evidence" value="ECO:0007669"/>
    <property type="project" value="UniProtKB-KW"/>
</dbReference>